<gene>
    <name evidence="4" type="ORF">SAMN05216244_1322</name>
</gene>
<evidence type="ECO:0000256" key="3">
    <source>
        <dbReference type="PIRSR" id="PIRSR607837-1"/>
    </source>
</evidence>
<feature type="binding site" evidence="3">
    <location>
        <position position="121"/>
    </location>
    <ligand>
        <name>a divalent metal cation</name>
        <dbReference type="ChEBI" id="CHEBI:60240"/>
    </ligand>
</feature>
<evidence type="ECO:0000313" key="4">
    <source>
        <dbReference type="EMBL" id="SDL94782.1"/>
    </source>
</evidence>
<dbReference type="InterPro" id="IPR034660">
    <property type="entry name" value="DinB/YfiT-like"/>
</dbReference>
<accession>A0A1G9P7D0</accession>
<dbReference type="RefSeq" id="WP_074597997.1">
    <property type="nucleotide sequence ID" value="NZ_FNHF01000001.1"/>
</dbReference>
<keyword evidence="2 3" id="KW-0479">Metal-binding</keyword>
<feature type="binding site" evidence="3">
    <location>
        <position position="117"/>
    </location>
    <ligand>
        <name>a divalent metal cation</name>
        <dbReference type="ChEBI" id="CHEBI:60240"/>
    </ligand>
</feature>
<dbReference type="STRING" id="482461.SAMN05216244_1322"/>
<dbReference type="Proteomes" id="UP000182347">
    <property type="component" value="Unassembled WGS sequence"/>
</dbReference>
<feature type="binding site" evidence="3">
    <location>
        <position position="38"/>
    </location>
    <ligand>
        <name>a divalent metal cation</name>
        <dbReference type="ChEBI" id="CHEBI:60240"/>
    </ligand>
</feature>
<dbReference type="Gene3D" id="1.20.120.450">
    <property type="entry name" value="dinb family like domain"/>
    <property type="match status" value="1"/>
</dbReference>
<reference evidence="5" key="1">
    <citation type="submission" date="2016-10" db="EMBL/GenBank/DDBJ databases">
        <authorList>
            <person name="Varghese N."/>
            <person name="Submissions S."/>
        </authorList>
    </citation>
    <scope>NUCLEOTIDE SEQUENCE [LARGE SCALE GENOMIC DNA]</scope>
    <source>
        <strain evidence="5">CGMCC 1.6199</strain>
    </source>
</reference>
<evidence type="ECO:0000256" key="2">
    <source>
        <dbReference type="ARBA" id="ARBA00022723"/>
    </source>
</evidence>
<protein>
    <submittedName>
        <fullName evidence="4">Uncharacterized damage-inducible protein DinB (Forms a four-helix bundle)</fullName>
    </submittedName>
</protein>
<dbReference type="InterPro" id="IPR007837">
    <property type="entry name" value="DinB"/>
</dbReference>
<sequence length="146" mass="16897">METLLKLFDHLKWADQRLMASLTKVDGPDTKGMRLFSHILAAEQVWLARIAGNVSVSNPIWPEMNLEESTQRMKENHSQFEMILENGDVDKLVTYQTSTGKFYTHSLGDILIHLTLHGQHHRGQINQWLREQGIEPVNTDFITFLR</sequence>
<dbReference type="Pfam" id="PF05163">
    <property type="entry name" value="DinB"/>
    <property type="match status" value="1"/>
</dbReference>
<dbReference type="GO" id="GO:0046872">
    <property type="term" value="F:metal ion binding"/>
    <property type="evidence" value="ECO:0007669"/>
    <property type="project" value="UniProtKB-KW"/>
</dbReference>
<evidence type="ECO:0000313" key="5">
    <source>
        <dbReference type="Proteomes" id="UP000182347"/>
    </source>
</evidence>
<dbReference type="EMBL" id="FNHF01000001">
    <property type="protein sequence ID" value="SDL94782.1"/>
    <property type="molecule type" value="Genomic_DNA"/>
</dbReference>
<dbReference type="AlphaFoldDB" id="A0A1G9P7D0"/>
<comment type="similarity">
    <text evidence="1">Belongs to the DinB family.</text>
</comment>
<proteinExistence type="inferred from homology"/>
<evidence type="ECO:0000256" key="1">
    <source>
        <dbReference type="ARBA" id="ARBA00008635"/>
    </source>
</evidence>
<dbReference type="PANTHER" id="PTHR37302:SF3">
    <property type="entry name" value="DAMAGE-INDUCIBLE PROTEIN DINB"/>
    <property type="match status" value="1"/>
</dbReference>
<name>A0A1G9P7D0_9BACI</name>
<organism evidence="4 5">
    <name type="scientific">Sediminibacillus halophilus</name>
    <dbReference type="NCBI Taxonomy" id="482461"/>
    <lineage>
        <taxon>Bacteria</taxon>
        <taxon>Bacillati</taxon>
        <taxon>Bacillota</taxon>
        <taxon>Bacilli</taxon>
        <taxon>Bacillales</taxon>
        <taxon>Bacillaceae</taxon>
        <taxon>Sediminibacillus</taxon>
    </lineage>
</organism>
<dbReference type="PANTHER" id="PTHR37302">
    <property type="entry name" value="SLR1116 PROTEIN"/>
    <property type="match status" value="1"/>
</dbReference>
<keyword evidence="5" id="KW-1185">Reference proteome</keyword>
<dbReference type="SUPFAM" id="SSF109854">
    <property type="entry name" value="DinB/YfiT-like putative metalloenzymes"/>
    <property type="match status" value="1"/>
</dbReference>